<evidence type="ECO:0000256" key="1">
    <source>
        <dbReference type="SAM" id="MobiDB-lite"/>
    </source>
</evidence>
<feature type="compositionally biased region" description="Basic and acidic residues" evidence="1">
    <location>
        <begin position="78"/>
        <end position="94"/>
    </location>
</feature>
<accession>A0A0D2IYX6</accession>
<evidence type="ECO:0000313" key="2">
    <source>
        <dbReference type="EMBL" id="KIX08581.1"/>
    </source>
</evidence>
<organism evidence="2 3">
    <name type="scientific">Rhinocladiella mackenziei CBS 650.93</name>
    <dbReference type="NCBI Taxonomy" id="1442369"/>
    <lineage>
        <taxon>Eukaryota</taxon>
        <taxon>Fungi</taxon>
        <taxon>Dikarya</taxon>
        <taxon>Ascomycota</taxon>
        <taxon>Pezizomycotina</taxon>
        <taxon>Eurotiomycetes</taxon>
        <taxon>Chaetothyriomycetidae</taxon>
        <taxon>Chaetothyriales</taxon>
        <taxon>Herpotrichiellaceae</taxon>
        <taxon>Rhinocladiella</taxon>
    </lineage>
</organism>
<dbReference type="GeneID" id="25291308"/>
<keyword evidence="3" id="KW-1185">Reference proteome</keyword>
<sequence length="162" mass="17870">MRHLGHRNSASNVPFLIYLVLCQGSESRFVSSRVGRGTVPNFGIFSLPKGRYVTAALETLQILGGRFDGSIRISFQDHCEHSPFDGDSVPHDPDDNQDEENVDEDDDDDRAEDEPEDSDFEECDDGNADDYHAENYFDTGEGDDEDGFAFGAGGGEDGGEYF</sequence>
<dbReference type="RefSeq" id="XP_013275717.1">
    <property type="nucleotide sequence ID" value="XM_013420263.1"/>
</dbReference>
<gene>
    <name evidence="2" type="ORF">Z518_03237</name>
</gene>
<dbReference type="AlphaFoldDB" id="A0A0D2IYX6"/>
<protein>
    <submittedName>
        <fullName evidence="2">Uncharacterized protein</fullName>
    </submittedName>
</protein>
<dbReference type="VEuPathDB" id="FungiDB:Z518_03237"/>
<name>A0A0D2IYX6_9EURO</name>
<dbReference type="HOGENOM" id="CLU_1636320_0_0_1"/>
<reference evidence="2 3" key="1">
    <citation type="submission" date="2015-01" db="EMBL/GenBank/DDBJ databases">
        <title>The Genome Sequence of Rhinocladiella mackenzie CBS 650.93.</title>
        <authorList>
            <consortium name="The Broad Institute Genomics Platform"/>
            <person name="Cuomo C."/>
            <person name="de Hoog S."/>
            <person name="Gorbushina A."/>
            <person name="Stielow B."/>
            <person name="Teixiera M."/>
            <person name="Abouelleil A."/>
            <person name="Chapman S.B."/>
            <person name="Priest M."/>
            <person name="Young S.K."/>
            <person name="Wortman J."/>
            <person name="Nusbaum C."/>
            <person name="Birren B."/>
        </authorList>
    </citation>
    <scope>NUCLEOTIDE SEQUENCE [LARGE SCALE GENOMIC DNA]</scope>
    <source>
        <strain evidence="2 3">CBS 650.93</strain>
    </source>
</reference>
<evidence type="ECO:0000313" key="3">
    <source>
        <dbReference type="Proteomes" id="UP000053617"/>
    </source>
</evidence>
<feature type="compositionally biased region" description="Acidic residues" evidence="1">
    <location>
        <begin position="95"/>
        <end position="128"/>
    </location>
</feature>
<dbReference type="Proteomes" id="UP000053617">
    <property type="component" value="Unassembled WGS sequence"/>
</dbReference>
<dbReference type="EMBL" id="KN847476">
    <property type="protein sequence ID" value="KIX08581.1"/>
    <property type="molecule type" value="Genomic_DNA"/>
</dbReference>
<proteinExistence type="predicted"/>
<dbReference type="STRING" id="1442369.A0A0D2IYX6"/>
<feature type="region of interest" description="Disordered" evidence="1">
    <location>
        <begin position="78"/>
        <end position="162"/>
    </location>
</feature>